<organism evidence="2 3">
    <name type="scientific">Solanum verrucosum</name>
    <dbReference type="NCBI Taxonomy" id="315347"/>
    <lineage>
        <taxon>Eukaryota</taxon>
        <taxon>Viridiplantae</taxon>
        <taxon>Streptophyta</taxon>
        <taxon>Embryophyta</taxon>
        <taxon>Tracheophyta</taxon>
        <taxon>Spermatophyta</taxon>
        <taxon>Magnoliopsida</taxon>
        <taxon>eudicotyledons</taxon>
        <taxon>Gunneridae</taxon>
        <taxon>Pentapetalae</taxon>
        <taxon>asterids</taxon>
        <taxon>lamiids</taxon>
        <taxon>Solanales</taxon>
        <taxon>Solanaceae</taxon>
        <taxon>Solanoideae</taxon>
        <taxon>Solaneae</taxon>
        <taxon>Solanum</taxon>
    </lineage>
</organism>
<sequence>MNIRPELHPIQRGEKVEVPTACYTLSPENKHKLYLFLKNLKVPDGFSSNISQCVNLKDHKISGLKSHDCHVLLQHILPLALRGMLSKEVCEPLIELSIFFCVLGSKELMIDDLTHIEAQIPIILCKLEKVFPPSCFDVMVHLPVHLAGQAQIGGPIHYREFAQNHIDTAQHLSDAEWDREFIEWFKDRVAQFVKQIIVSSWNIFSHFNVVCPKIQHILMATLLMDIDFM</sequence>
<evidence type="ECO:0000313" key="2">
    <source>
        <dbReference type="EMBL" id="WMV50185.1"/>
    </source>
</evidence>
<dbReference type="PANTHER" id="PTHR48258:SF11">
    <property type="entry name" value="TDCA1-ORF2 PROTEIN"/>
    <property type="match status" value="1"/>
</dbReference>
<dbReference type="Proteomes" id="UP001234989">
    <property type="component" value="Chromosome 10"/>
</dbReference>
<proteinExistence type="predicted"/>
<evidence type="ECO:0000259" key="1">
    <source>
        <dbReference type="Pfam" id="PF13960"/>
    </source>
</evidence>
<feature type="domain" description="DUF4218" evidence="1">
    <location>
        <begin position="103"/>
        <end position="160"/>
    </location>
</feature>
<accession>A0AAF0UPB5</accession>
<name>A0AAF0UPB5_SOLVR</name>
<gene>
    <name evidence="2" type="ORF">MTR67_043570</name>
</gene>
<protein>
    <recommendedName>
        <fullName evidence="1">DUF4218 domain-containing protein</fullName>
    </recommendedName>
</protein>
<dbReference type="PANTHER" id="PTHR48258">
    <property type="entry name" value="DUF4218 DOMAIN-CONTAINING PROTEIN-RELATED"/>
    <property type="match status" value="1"/>
</dbReference>
<reference evidence="2" key="1">
    <citation type="submission" date="2023-08" db="EMBL/GenBank/DDBJ databases">
        <title>A de novo genome assembly of Solanum verrucosum Schlechtendal, a Mexican diploid species geographically isolated from the other diploid A-genome species in potato relatives.</title>
        <authorList>
            <person name="Hosaka K."/>
        </authorList>
    </citation>
    <scope>NUCLEOTIDE SEQUENCE</scope>
    <source>
        <tissue evidence="2">Young leaves</tissue>
    </source>
</reference>
<keyword evidence="3" id="KW-1185">Reference proteome</keyword>
<dbReference type="Pfam" id="PF13960">
    <property type="entry name" value="DUF4218"/>
    <property type="match status" value="1"/>
</dbReference>
<dbReference type="InterPro" id="IPR025452">
    <property type="entry name" value="DUF4218"/>
</dbReference>
<evidence type="ECO:0000313" key="3">
    <source>
        <dbReference type="Proteomes" id="UP001234989"/>
    </source>
</evidence>
<dbReference type="AlphaFoldDB" id="A0AAF0UPB5"/>
<dbReference type="EMBL" id="CP133621">
    <property type="protein sequence ID" value="WMV50185.1"/>
    <property type="molecule type" value="Genomic_DNA"/>
</dbReference>